<comment type="caution">
    <text evidence="1">The sequence shown here is derived from an EMBL/GenBank/DDBJ whole genome shotgun (WGS) entry which is preliminary data.</text>
</comment>
<name>A0A8H4A7F2_GIGMA</name>
<dbReference type="EMBL" id="WTPW01001195">
    <property type="protein sequence ID" value="KAF0449941.1"/>
    <property type="molecule type" value="Genomic_DNA"/>
</dbReference>
<dbReference type="OrthoDB" id="2407081at2759"/>
<evidence type="ECO:0000313" key="1">
    <source>
        <dbReference type="EMBL" id="KAF0449941.1"/>
    </source>
</evidence>
<gene>
    <name evidence="1" type="ORF">F8M41_002288</name>
</gene>
<reference evidence="1 2" key="1">
    <citation type="journal article" date="2019" name="Environ. Microbiol.">
        <title>At the nexus of three kingdoms: the genome of the mycorrhizal fungus Gigaspora margarita provides insights into plant, endobacterial and fungal interactions.</title>
        <authorList>
            <person name="Venice F."/>
            <person name="Ghignone S."/>
            <person name="Salvioli di Fossalunga A."/>
            <person name="Amselem J."/>
            <person name="Novero M."/>
            <person name="Xianan X."/>
            <person name="Sedzielewska Toro K."/>
            <person name="Morin E."/>
            <person name="Lipzen A."/>
            <person name="Grigoriev I.V."/>
            <person name="Henrissat B."/>
            <person name="Martin F.M."/>
            <person name="Bonfante P."/>
        </authorList>
    </citation>
    <scope>NUCLEOTIDE SEQUENCE [LARGE SCALE GENOMIC DNA]</scope>
    <source>
        <strain evidence="1 2">BEG34</strain>
    </source>
</reference>
<proteinExistence type="predicted"/>
<organism evidence="1 2">
    <name type="scientific">Gigaspora margarita</name>
    <dbReference type="NCBI Taxonomy" id="4874"/>
    <lineage>
        <taxon>Eukaryota</taxon>
        <taxon>Fungi</taxon>
        <taxon>Fungi incertae sedis</taxon>
        <taxon>Mucoromycota</taxon>
        <taxon>Glomeromycotina</taxon>
        <taxon>Glomeromycetes</taxon>
        <taxon>Diversisporales</taxon>
        <taxon>Gigasporaceae</taxon>
        <taxon>Gigaspora</taxon>
    </lineage>
</organism>
<keyword evidence="2" id="KW-1185">Reference proteome</keyword>
<protein>
    <submittedName>
        <fullName evidence="1">Uncharacterized protein</fullName>
    </submittedName>
</protein>
<evidence type="ECO:0000313" key="2">
    <source>
        <dbReference type="Proteomes" id="UP000439903"/>
    </source>
</evidence>
<dbReference type="AlphaFoldDB" id="A0A8H4A7F2"/>
<accession>A0A8H4A7F2</accession>
<dbReference type="Proteomes" id="UP000439903">
    <property type="component" value="Unassembled WGS sequence"/>
</dbReference>
<sequence length="78" mass="8933">MEWEKKRTQKQIHIQNAGTVINEINGGTFENINGEIKPISKEKDHNEVRIPKRKQLSLMKKNKELVGPAKKVSINVSL</sequence>